<dbReference type="EMBL" id="PHNJ01000005">
    <property type="protein sequence ID" value="TYL38316.1"/>
    <property type="molecule type" value="Genomic_DNA"/>
</dbReference>
<feature type="region of interest" description="Disordered" evidence="1">
    <location>
        <begin position="499"/>
        <end position="574"/>
    </location>
</feature>
<dbReference type="AlphaFoldDB" id="A0A8J8TQ05"/>
<feature type="domain" description="Hydantoinase B/oxoprolinase" evidence="2">
    <location>
        <begin position="16"/>
        <end position="551"/>
    </location>
</feature>
<accession>A0A8J8TQ05</accession>
<evidence type="ECO:0000313" key="4">
    <source>
        <dbReference type="Proteomes" id="UP000766904"/>
    </source>
</evidence>
<dbReference type="PANTHER" id="PTHR11365">
    <property type="entry name" value="5-OXOPROLINASE RELATED"/>
    <property type="match status" value="1"/>
</dbReference>
<dbReference type="Proteomes" id="UP000766904">
    <property type="component" value="Unassembled WGS sequence"/>
</dbReference>
<keyword evidence="4" id="KW-1185">Reference proteome</keyword>
<reference evidence="3" key="1">
    <citation type="submission" date="2017-11" db="EMBL/GenBank/DDBJ databases">
        <authorList>
            <person name="Kajale S.C."/>
            <person name="Sharma A."/>
        </authorList>
    </citation>
    <scope>NUCLEOTIDE SEQUENCE</scope>
    <source>
        <strain evidence="3">LS1_42</strain>
    </source>
</reference>
<dbReference type="GO" id="GO:0006749">
    <property type="term" value="P:glutathione metabolic process"/>
    <property type="evidence" value="ECO:0007669"/>
    <property type="project" value="TreeGrafter"/>
</dbReference>
<feature type="compositionally biased region" description="Low complexity" evidence="1">
    <location>
        <begin position="528"/>
        <end position="542"/>
    </location>
</feature>
<dbReference type="GO" id="GO:0017168">
    <property type="term" value="F:5-oxoprolinase (ATP-hydrolyzing) activity"/>
    <property type="evidence" value="ECO:0007669"/>
    <property type="project" value="TreeGrafter"/>
</dbReference>
<organism evidence="3 4">
    <name type="scientific">Natronococcus pandeyae</name>
    <dbReference type="NCBI Taxonomy" id="2055836"/>
    <lineage>
        <taxon>Archaea</taxon>
        <taxon>Methanobacteriati</taxon>
        <taxon>Methanobacteriota</taxon>
        <taxon>Stenosarchaea group</taxon>
        <taxon>Halobacteria</taxon>
        <taxon>Halobacteriales</taxon>
        <taxon>Natrialbaceae</taxon>
        <taxon>Natronococcus</taxon>
    </lineage>
</organism>
<dbReference type="OrthoDB" id="8261at2157"/>
<gene>
    <name evidence="3" type="ORF">CV102_10900</name>
</gene>
<dbReference type="GO" id="GO:0005829">
    <property type="term" value="C:cytosol"/>
    <property type="evidence" value="ECO:0007669"/>
    <property type="project" value="TreeGrafter"/>
</dbReference>
<feature type="compositionally biased region" description="Acidic residues" evidence="1">
    <location>
        <begin position="123"/>
        <end position="145"/>
    </location>
</feature>
<dbReference type="InterPro" id="IPR003692">
    <property type="entry name" value="Hydantoinase_B"/>
</dbReference>
<protein>
    <submittedName>
        <fullName evidence="3">5-oxoprolinase</fullName>
    </submittedName>
</protein>
<evidence type="ECO:0000313" key="3">
    <source>
        <dbReference type="EMBL" id="TYL38316.1"/>
    </source>
</evidence>
<comment type="caution">
    <text evidence="3">The sequence shown here is derived from an EMBL/GenBank/DDBJ whole genome shotgun (WGS) entry which is preliminary data.</text>
</comment>
<proteinExistence type="predicted"/>
<evidence type="ECO:0000256" key="1">
    <source>
        <dbReference type="SAM" id="MobiDB-lite"/>
    </source>
</evidence>
<feature type="compositionally biased region" description="Basic and acidic residues" evidence="1">
    <location>
        <begin position="549"/>
        <end position="574"/>
    </location>
</feature>
<name>A0A8J8TQ05_9EURY</name>
<dbReference type="RefSeq" id="WP_148858014.1">
    <property type="nucleotide sequence ID" value="NZ_PHNJ01000005.1"/>
</dbReference>
<evidence type="ECO:0000259" key="2">
    <source>
        <dbReference type="Pfam" id="PF02538"/>
    </source>
</evidence>
<dbReference type="Pfam" id="PF02538">
    <property type="entry name" value="Hydantoinase_B"/>
    <property type="match status" value="1"/>
</dbReference>
<sequence>MTEHSTADTTDADSIDPVTLEVLRNQLESVAEEMGQTLIRGAYSPNIKERRDCSTALFDAEGRMIAQAEHIPVHLGAMPEAVDAVREFDPEPGDVFVLNDPFAGGTHLPDVTMVSPIAPAESAGDDGDEADESDETDETLEGAETDADREIVGYAVSRAHHADVGGMTPGSMPAGAREIYQEGLRLPPTRLVEDGEIREDVRSLVLANVRNPRERRADLRAQLAANDRAADRLAALFDEHGRATVLEGFDAVIDYSAERMRDQVRELPDGTYEATDVLEGDGITDEDIEISVAVTVDGEAIEVDFAGTAGQLEGNLNAPLAVAKSAVYFVVRCVTDPEIPPNHGCYDPVEVHAPDGSLLNPNPPAAVVGGNVETSQRVTDVVFTALAAAAPERVPAQSQGTMNNLTVGARDGSFTYYETIGGGFGARADADGMDGVQVGMTNTLNTPVESIETEYPLRIERYALRPDSGGRGRQRGGLGLERTVTVEKDATVSLLTERRRHAPSGVVGGESGARGENLIDGESVPAKTTVDVDAGTTVTVRTPGGGGHGDPEERDSGALEQDRADEKITSGDDD</sequence>
<feature type="region of interest" description="Disordered" evidence="1">
    <location>
        <begin position="117"/>
        <end position="149"/>
    </location>
</feature>
<dbReference type="PANTHER" id="PTHR11365:SF23">
    <property type="entry name" value="HYPOTHETICAL 5-OXOPROLINASE (EUROFUNG)-RELATED"/>
    <property type="match status" value="1"/>
</dbReference>
<dbReference type="InterPro" id="IPR045079">
    <property type="entry name" value="Oxoprolinase-like"/>
</dbReference>